<evidence type="ECO:0000313" key="2">
    <source>
        <dbReference type="Proteomes" id="UP000184066"/>
    </source>
</evidence>
<proteinExistence type="predicted"/>
<reference evidence="1 2" key="1">
    <citation type="submission" date="2016-12" db="EMBL/GenBank/DDBJ databases">
        <authorList>
            <person name="Song W.-J."/>
            <person name="Kurnit D.M."/>
        </authorList>
    </citation>
    <scope>NUCLEOTIDE SEQUENCE [LARGE SCALE GENOMIC DNA]</scope>
    <source>
        <strain evidence="1 2">CGMCC 1.10808</strain>
    </source>
</reference>
<accession>A0A1M7U3U5</accession>
<dbReference type="EMBL" id="FRDL01000017">
    <property type="protein sequence ID" value="SHN77679.1"/>
    <property type="molecule type" value="Genomic_DNA"/>
</dbReference>
<gene>
    <name evidence="1" type="ORF">SAMN05216200_1178</name>
</gene>
<dbReference type="STRING" id="1189325.SAMN04488119_1158"/>
<dbReference type="Gene3D" id="3.30.70.1200">
    <property type="entry name" value="Crispr-associated protein, domain 1"/>
    <property type="match status" value="1"/>
</dbReference>
<protein>
    <submittedName>
        <fullName evidence="1">CRISPR system Cascade subunit CasE</fullName>
    </submittedName>
</protein>
<evidence type="ECO:0000313" key="1">
    <source>
        <dbReference type="EMBL" id="SHN77679.1"/>
    </source>
</evidence>
<dbReference type="OrthoDB" id="9795689at2"/>
<dbReference type="RefSeq" id="WP_083581644.1">
    <property type="nucleotide sequence ID" value="NZ_FOHL01000015.1"/>
</dbReference>
<dbReference type="Gene3D" id="3.30.70.1210">
    <property type="entry name" value="Crispr-associated protein, domain 2"/>
    <property type="match status" value="1"/>
</dbReference>
<dbReference type="InterPro" id="IPR010179">
    <property type="entry name" value="CRISPR-assoc_prot_Cse3"/>
</dbReference>
<keyword evidence="2" id="KW-1185">Reference proteome</keyword>
<organism evidence="1 2">
    <name type="scientific">Oceanicella actignis</name>
    <dbReference type="NCBI Taxonomy" id="1189325"/>
    <lineage>
        <taxon>Bacteria</taxon>
        <taxon>Pseudomonadati</taxon>
        <taxon>Pseudomonadota</taxon>
        <taxon>Alphaproteobacteria</taxon>
        <taxon>Rhodobacterales</taxon>
        <taxon>Paracoccaceae</taxon>
        <taxon>Oceanicella</taxon>
    </lineage>
</organism>
<dbReference type="AlphaFoldDB" id="A0A1M7U3U5"/>
<dbReference type="SMART" id="SM01101">
    <property type="entry name" value="CRISPR_assoc"/>
    <property type="match status" value="1"/>
</dbReference>
<sequence>MYLSRLTLDRKPDVAALGPLLEPAHEGRRMDAHHRLIWSAFAGDPAASRDFLWRDMGRSQFMVLSPRPPAASALFESPEVKPFAPELSPGDRLAFVLRANATRARKGAGRVDVVMDALKAVPRPERAARRMEIAQKAGADWLAGQGARAGFRVLDCHVGAYDVRDLPGQGRRRPRFGVLDLEGVLEITDAQAFLARLRQGFGRAKAFGCGLMLIRRA</sequence>
<name>A0A1M7U3U5_9RHOB</name>
<dbReference type="NCBIfam" id="TIGR01907">
    <property type="entry name" value="casE_Cse3"/>
    <property type="match status" value="1"/>
</dbReference>
<dbReference type="Proteomes" id="UP000184066">
    <property type="component" value="Unassembled WGS sequence"/>
</dbReference>
<dbReference type="SUPFAM" id="SSF117987">
    <property type="entry name" value="CRISPR-associated protein"/>
    <property type="match status" value="2"/>
</dbReference>
<dbReference type="CDD" id="cd09727">
    <property type="entry name" value="Cas6_I-E"/>
    <property type="match status" value="1"/>
</dbReference>
<dbReference type="Pfam" id="PF08798">
    <property type="entry name" value="CRISPR_assoc"/>
    <property type="match status" value="1"/>
</dbReference>